<accession>A0A3G8JN93</accession>
<evidence type="ECO:0000313" key="10">
    <source>
        <dbReference type="Proteomes" id="UP000271469"/>
    </source>
</evidence>
<dbReference type="NCBIfam" id="TIGR01528">
    <property type="entry name" value="NMN_trans_PnuC"/>
    <property type="match status" value="1"/>
</dbReference>
<keyword evidence="5 8" id="KW-0812">Transmembrane</keyword>
<evidence type="ECO:0000313" key="9">
    <source>
        <dbReference type="EMBL" id="AZG46453.1"/>
    </source>
</evidence>
<keyword evidence="7 8" id="KW-0472">Membrane</keyword>
<sequence>MLSWLTGHWSEVLGFVTGAGCVILAARRNILTFPLGIANNLVFIVLFSANGLYANVGLQALFLVLGIHGWSNWHRSRTRPAFASHTPRSAIGVLVIAAVAMTGLLYLVLRVRGESTLPIADAATTAVSLTAQYMLNRRWLENWLVWIAVDVAYVVLFWSTGLPITALLYLLFIGLCIHGYVGWRPTLLTSAPTTVIDTPAARDA</sequence>
<dbReference type="PANTHER" id="PTHR36122">
    <property type="entry name" value="NICOTINAMIDE RIBOSIDE TRANSPORTER PNUC"/>
    <property type="match status" value="1"/>
</dbReference>
<name>A0A3G8JN93_9ACTN</name>
<evidence type="ECO:0000256" key="5">
    <source>
        <dbReference type="ARBA" id="ARBA00022692"/>
    </source>
</evidence>
<feature type="transmembrane region" description="Helical" evidence="8">
    <location>
        <begin position="42"/>
        <end position="70"/>
    </location>
</feature>
<evidence type="ECO:0000256" key="7">
    <source>
        <dbReference type="ARBA" id="ARBA00023136"/>
    </source>
</evidence>
<dbReference type="OrthoDB" id="9791248at2"/>
<dbReference type="EMBL" id="CP033972">
    <property type="protein sequence ID" value="AZG46453.1"/>
    <property type="molecule type" value="Genomic_DNA"/>
</dbReference>
<gene>
    <name evidence="9" type="primary">pnuC</name>
    <name evidence="9" type="ORF">D7316_03054</name>
</gene>
<dbReference type="KEGG" id="gom:D7316_03054"/>
<evidence type="ECO:0000256" key="8">
    <source>
        <dbReference type="SAM" id="Phobius"/>
    </source>
</evidence>
<dbReference type="PANTHER" id="PTHR36122:SF2">
    <property type="entry name" value="NICOTINAMIDE RIBOSIDE TRANSPORTER PNUC"/>
    <property type="match status" value="1"/>
</dbReference>
<feature type="transmembrane region" description="Helical" evidence="8">
    <location>
        <begin position="12"/>
        <end position="30"/>
    </location>
</feature>
<keyword evidence="3" id="KW-0813">Transport</keyword>
<dbReference type="InterPro" id="IPR006419">
    <property type="entry name" value="NMN_transpt_PnuC"/>
</dbReference>
<feature type="transmembrane region" description="Helical" evidence="8">
    <location>
        <begin position="166"/>
        <end position="183"/>
    </location>
</feature>
<keyword evidence="10" id="KW-1185">Reference proteome</keyword>
<evidence type="ECO:0000256" key="1">
    <source>
        <dbReference type="ARBA" id="ARBA00004651"/>
    </source>
</evidence>
<proteinExistence type="inferred from homology"/>
<protein>
    <submittedName>
        <fullName evidence="9">Nicotinamide riboside transporter PnuC</fullName>
    </submittedName>
</protein>
<dbReference type="Proteomes" id="UP000271469">
    <property type="component" value="Chromosome"/>
</dbReference>
<dbReference type="GO" id="GO:0005886">
    <property type="term" value="C:plasma membrane"/>
    <property type="evidence" value="ECO:0007669"/>
    <property type="project" value="UniProtKB-SubCell"/>
</dbReference>
<evidence type="ECO:0000256" key="6">
    <source>
        <dbReference type="ARBA" id="ARBA00022989"/>
    </source>
</evidence>
<keyword evidence="6 8" id="KW-1133">Transmembrane helix</keyword>
<organism evidence="9 10">
    <name type="scientific">Gordonia insulae</name>
    <dbReference type="NCBI Taxonomy" id="2420509"/>
    <lineage>
        <taxon>Bacteria</taxon>
        <taxon>Bacillati</taxon>
        <taxon>Actinomycetota</taxon>
        <taxon>Actinomycetes</taxon>
        <taxon>Mycobacteriales</taxon>
        <taxon>Gordoniaceae</taxon>
        <taxon>Gordonia</taxon>
    </lineage>
</organism>
<evidence type="ECO:0000256" key="4">
    <source>
        <dbReference type="ARBA" id="ARBA00022475"/>
    </source>
</evidence>
<dbReference type="AlphaFoldDB" id="A0A3G8JN93"/>
<dbReference type="RefSeq" id="WP_124708956.1">
    <property type="nucleotide sequence ID" value="NZ_CP033972.1"/>
</dbReference>
<keyword evidence="4" id="KW-1003">Cell membrane</keyword>
<evidence type="ECO:0000256" key="2">
    <source>
        <dbReference type="ARBA" id="ARBA00006669"/>
    </source>
</evidence>
<reference evidence="9 10" key="1">
    <citation type="submission" date="2018-11" db="EMBL/GenBank/DDBJ databases">
        <title>Gordonia insulae sp. nov., isolated from an island soil.</title>
        <authorList>
            <person name="Kim Y.S."/>
            <person name="Kim S.B."/>
        </authorList>
    </citation>
    <scope>NUCLEOTIDE SEQUENCE [LARGE SCALE GENOMIC DNA]</scope>
    <source>
        <strain evidence="9 10">MMS17-SY073</strain>
    </source>
</reference>
<dbReference type="GO" id="GO:0034257">
    <property type="term" value="F:nicotinamide riboside transmembrane transporter activity"/>
    <property type="evidence" value="ECO:0007669"/>
    <property type="project" value="InterPro"/>
</dbReference>
<dbReference type="Pfam" id="PF04973">
    <property type="entry name" value="NMN_transporter"/>
    <property type="match status" value="1"/>
</dbReference>
<comment type="subcellular location">
    <subcellularLocation>
        <location evidence="1">Cell membrane</location>
        <topology evidence="1">Multi-pass membrane protein</topology>
    </subcellularLocation>
</comment>
<feature type="transmembrane region" description="Helical" evidence="8">
    <location>
        <begin position="143"/>
        <end position="160"/>
    </location>
</feature>
<feature type="transmembrane region" description="Helical" evidence="8">
    <location>
        <begin position="90"/>
        <end position="109"/>
    </location>
</feature>
<comment type="similarity">
    <text evidence="2">Belongs to the nicotinamide ribonucleoside (NR) uptake permease (TC 4.B.1) family.</text>
</comment>
<evidence type="ECO:0000256" key="3">
    <source>
        <dbReference type="ARBA" id="ARBA00022448"/>
    </source>
</evidence>